<evidence type="ECO:0000313" key="4">
    <source>
        <dbReference type="EMBL" id="OOM75102.1"/>
    </source>
</evidence>
<dbReference type="EMBL" id="LZZM01000190">
    <property type="protein sequence ID" value="OOM75102.1"/>
    <property type="molecule type" value="Genomic_DNA"/>
</dbReference>
<dbReference type="NCBIfam" id="TIGR01076">
    <property type="entry name" value="sortase_fam"/>
    <property type="match status" value="1"/>
</dbReference>
<name>A0A1S8TBS3_9CLOT</name>
<keyword evidence="1" id="KW-0378">Hydrolase</keyword>
<organism evidence="4 5">
    <name type="scientific">Clostridium puniceum</name>
    <dbReference type="NCBI Taxonomy" id="29367"/>
    <lineage>
        <taxon>Bacteria</taxon>
        <taxon>Bacillati</taxon>
        <taxon>Bacillota</taxon>
        <taxon>Clostridia</taxon>
        <taxon>Eubacteriales</taxon>
        <taxon>Clostridiaceae</taxon>
        <taxon>Clostridium</taxon>
    </lineage>
</organism>
<dbReference type="InterPro" id="IPR005754">
    <property type="entry name" value="Sortase"/>
</dbReference>
<evidence type="ECO:0000256" key="1">
    <source>
        <dbReference type="ARBA" id="ARBA00022801"/>
    </source>
</evidence>
<dbReference type="AlphaFoldDB" id="A0A1S8TBS3"/>
<proteinExistence type="predicted"/>
<accession>A0A1S8TBS3</accession>
<comment type="caution">
    <text evidence="4">The sequence shown here is derived from an EMBL/GenBank/DDBJ whole genome shotgun (WGS) entry which is preliminary data.</text>
</comment>
<keyword evidence="3" id="KW-0472">Membrane</keyword>
<keyword evidence="3" id="KW-0812">Transmembrane</keyword>
<dbReference type="Proteomes" id="UP000190890">
    <property type="component" value="Unassembled WGS sequence"/>
</dbReference>
<dbReference type="RefSeq" id="WP_077848556.1">
    <property type="nucleotide sequence ID" value="NZ_LZZM01000190.1"/>
</dbReference>
<dbReference type="GO" id="GO:0016787">
    <property type="term" value="F:hydrolase activity"/>
    <property type="evidence" value="ECO:0007669"/>
    <property type="project" value="UniProtKB-KW"/>
</dbReference>
<dbReference type="CDD" id="cd06166">
    <property type="entry name" value="Sortase_D_2"/>
    <property type="match status" value="1"/>
</dbReference>
<dbReference type="InterPro" id="IPR042000">
    <property type="entry name" value="Sortase_D_2"/>
</dbReference>
<dbReference type="SUPFAM" id="SSF63817">
    <property type="entry name" value="Sortase"/>
    <property type="match status" value="1"/>
</dbReference>
<dbReference type="OrthoDB" id="154054at2"/>
<reference evidence="4 5" key="1">
    <citation type="submission" date="2016-05" db="EMBL/GenBank/DDBJ databases">
        <title>Microbial solvent formation.</title>
        <authorList>
            <person name="Poehlein A."/>
            <person name="Montoya Solano J.D."/>
            <person name="Flitsch S."/>
            <person name="Krabben P."/>
            <person name="Duerre P."/>
            <person name="Daniel R."/>
        </authorList>
    </citation>
    <scope>NUCLEOTIDE SEQUENCE [LARGE SCALE GENOMIC DNA]</scope>
    <source>
        <strain evidence="4 5">DSM 2619</strain>
    </source>
</reference>
<dbReference type="Gene3D" id="2.40.260.10">
    <property type="entry name" value="Sortase"/>
    <property type="match status" value="1"/>
</dbReference>
<evidence type="ECO:0000256" key="3">
    <source>
        <dbReference type="SAM" id="Phobius"/>
    </source>
</evidence>
<protein>
    <submittedName>
        <fullName evidence="4">Sortase family protein</fullName>
    </submittedName>
</protein>
<evidence type="ECO:0000313" key="5">
    <source>
        <dbReference type="Proteomes" id="UP000190890"/>
    </source>
</evidence>
<dbReference type="STRING" id="29367.CLPUN_35390"/>
<feature type="transmembrane region" description="Helical" evidence="3">
    <location>
        <begin position="9"/>
        <end position="30"/>
    </location>
</feature>
<gene>
    <name evidence="4" type="ORF">CLPUN_35390</name>
</gene>
<feature type="active site" description="Acyl-thioester intermediate" evidence="2">
    <location>
        <position position="189"/>
    </location>
</feature>
<dbReference type="Pfam" id="PF04203">
    <property type="entry name" value="Sortase"/>
    <property type="match status" value="1"/>
</dbReference>
<dbReference type="InterPro" id="IPR023365">
    <property type="entry name" value="Sortase_dom-sf"/>
</dbReference>
<keyword evidence="5" id="KW-1185">Reference proteome</keyword>
<feature type="active site" description="Proton donor/acceptor" evidence="2">
    <location>
        <position position="128"/>
    </location>
</feature>
<sequence>MIKKNLDKIFIFFGCIIIMSAITIKLTTVYKQKKLIDDYNNYILNMQKEDSEFNKSEGTNNVYQNEAVKDEPKDSKLENTIGVLSIPKIDLKVAIGQGVDNEILKYSVGHFQETALPGEKGNFCLIGHRSYNYGQFFNRLDQISSGDEIIVNANNKEYKYKVTNIKVVEPEEVSVLNQTDDSEITLITCTPIRIATHRLIVKGALE</sequence>
<keyword evidence="3" id="KW-1133">Transmembrane helix</keyword>
<evidence type="ECO:0000256" key="2">
    <source>
        <dbReference type="PIRSR" id="PIRSR605754-1"/>
    </source>
</evidence>